<accession>A0ABT7T5W7</accession>
<feature type="transmembrane region" description="Helical" evidence="1">
    <location>
        <begin position="12"/>
        <end position="38"/>
    </location>
</feature>
<keyword evidence="3" id="KW-1185">Reference proteome</keyword>
<dbReference type="RefSeq" id="WP_289458559.1">
    <property type="nucleotide sequence ID" value="NZ_JAUCML010000004.1"/>
</dbReference>
<dbReference type="EMBL" id="JAUCML010000004">
    <property type="protein sequence ID" value="MDM7884975.1"/>
    <property type="molecule type" value="Genomic_DNA"/>
</dbReference>
<proteinExistence type="predicted"/>
<feature type="transmembrane region" description="Helical" evidence="1">
    <location>
        <begin position="44"/>
        <end position="62"/>
    </location>
</feature>
<keyword evidence="1" id="KW-1133">Transmembrane helix</keyword>
<keyword evidence="1" id="KW-0812">Transmembrane</keyword>
<dbReference type="Proteomes" id="UP001237823">
    <property type="component" value="Unassembled WGS sequence"/>
</dbReference>
<reference evidence="2 3" key="1">
    <citation type="submission" date="2023-06" db="EMBL/GenBank/DDBJ databases">
        <authorList>
            <person name="Feng G."/>
            <person name="Li J."/>
            <person name="Zhu H."/>
        </authorList>
    </citation>
    <scope>NUCLEOTIDE SEQUENCE [LARGE SCALE GENOMIC DNA]</scope>
    <source>
        <strain evidence="2 3">RHCKG23</strain>
    </source>
</reference>
<name>A0ABT7T5W7_9MICO</name>
<evidence type="ECO:0008006" key="4">
    <source>
        <dbReference type="Google" id="ProtNLM"/>
    </source>
</evidence>
<comment type="caution">
    <text evidence="2">The sequence shown here is derived from an EMBL/GenBank/DDBJ whole genome shotgun (WGS) entry which is preliminary data.</text>
</comment>
<evidence type="ECO:0000313" key="3">
    <source>
        <dbReference type="Proteomes" id="UP001237823"/>
    </source>
</evidence>
<gene>
    <name evidence="2" type="ORF">QUG92_07640</name>
</gene>
<feature type="transmembrane region" description="Helical" evidence="1">
    <location>
        <begin position="136"/>
        <end position="157"/>
    </location>
</feature>
<evidence type="ECO:0000256" key="1">
    <source>
        <dbReference type="SAM" id="Phobius"/>
    </source>
</evidence>
<sequence>MDRVGVVDEAGRLRLLGSAVAGAAFGVVLAVLVASSWATTTTGLVVGVGVPAAVLGGAVGVWTQLRSWRAAGGYEHAVAVQRWVAEGRVPLGVPAEEWVPALQAQADREGAGWGKVVLCVLWTAMTLSMADQHGPVLTTLLAALWIGMGTWSVAWVIPRARAARALLQRAGAALPGPVEPGPVEPGSVDR</sequence>
<organism evidence="2 3">
    <name type="scientific">Curtobacterium citri</name>
    <dbReference type="NCBI Taxonomy" id="3055139"/>
    <lineage>
        <taxon>Bacteria</taxon>
        <taxon>Bacillati</taxon>
        <taxon>Actinomycetota</taxon>
        <taxon>Actinomycetes</taxon>
        <taxon>Micrococcales</taxon>
        <taxon>Microbacteriaceae</taxon>
        <taxon>Curtobacterium</taxon>
    </lineage>
</organism>
<keyword evidence="1" id="KW-0472">Membrane</keyword>
<protein>
    <recommendedName>
        <fullName evidence="4">Integral membrane protein</fullName>
    </recommendedName>
</protein>
<evidence type="ECO:0000313" key="2">
    <source>
        <dbReference type="EMBL" id="MDM7884975.1"/>
    </source>
</evidence>